<sequence length="459" mass="51564">MEFLNLVGLPPVDPRCILGPVLDSRYRDSVADSDAKIRDGPFFQLSSSGWRKQNVGPDSRRLVCVSVNLPNGTAVFHRAVLTIASAPSDYAEEVFEEAVNGSLGGIAECCAGIVADRFRSKALLNLENRHRWMVNLSCQVQAIARLVKDFASELTLFENVVANCFKLATYFNKQSQVRVIFNKYQVQESDGSRLLRAPADIEDAIANFGPVFSMLDDVMGSIGPLQLAVLDEGYKVLRREDQMAVELAELIQDVRFWSDVEAVHSIVKMIGDITCEMETERPLVGQCLPLWNELRAKIHDWCNKFSIEFAPVGQLIERRFQKNYHPAWSAAFILDPLYLIKDASGKYLPPFKLLTPEQEKDVDKLITRLVSSEEAHIVLMELMKWRTEGLDPLYAQAVQVKHVDPLTGKMRIANPQSSRLVWETCLSEFKILVGQWSLSVKDCDGKVEEDGGCCSQCET</sequence>
<dbReference type="Proteomes" id="UP000243459">
    <property type="component" value="Chromosome 9"/>
</dbReference>
<dbReference type="PANTHER" id="PTHR32166">
    <property type="entry name" value="OSJNBA0013A04.12 PROTEIN"/>
    <property type="match status" value="1"/>
</dbReference>
<protein>
    <submittedName>
        <fullName evidence="1">Uncharacterized protein</fullName>
    </submittedName>
</protein>
<keyword evidence="2" id="KW-1185">Reference proteome</keyword>
<dbReference type="EMBL" id="CM007389">
    <property type="protein sequence ID" value="ONK58071.1"/>
    <property type="molecule type" value="Genomic_DNA"/>
</dbReference>
<dbReference type="Gramene" id="ONK58071">
    <property type="protein sequence ID" value="ONK58071"/>
    <property type="gene ID" value="A4U43_C09F7810"/>
</dbReference>
<name>A0A5P1E610_ASPOF</name>
<dbReference type="OMA" id="MFFQLST"/>
<gene>
    <name evidence="1" type="ORF">A4U43_C09F7810</name>
</gene>
<reference evidence="2" key="1">
    <citation type="journal article" date="2017" name="Nat. Commun.">
        <title>The asparagus genome sheds light on the origin and evolution of a young Y chromosome.</title>
        <authorList>
            <person name="Harkess A."/>
            <person name="Zhou J."/>
            <person name="Xu C."/>
            <person name="Bowers J.E."/>
            <person name="Van der Hulst R."/>
            <person name="Ayyampalayam S."/>
            <person name="Mercati F."/>
            <person name="Riccardi P."/>
            <person name="McKain M.R."/>
            <person name="Kakrana A."/>
            <person name="Tang H."/>
            <person name="Ray J."/>
            <person name="Groenendijk J."/>
            <person name="Arikit S."/>
            <person name="Mathioni S.M."/>
            <person name="Nakano M."/>
            <person name="Shan H."/>
            <person name="Telgmann-Rauber A."/>
            <person name="Kanno A."/>
            <person name="Yue Z."/>
            <person name="Chen H."/>
            <person name="Li W."/>
            <person name="Chen Y."/>
            <person name="Xu X."/>
            <person name="Zhang Y."/>
            <person name="Luo S."/>
            <person name="Chen H."/>
            <person name="Gao J."/>
            <person name="Mao Z."/>
            <person name="Pires J.C."/>
            <person name="Luo M."/>
            <person name="Kudrna D."/>
            <person name="Wing R.A."/>
            <person name="Meyers B.C."/>
            <person name="Yi K."/>
            <person name="Kong H."/>
            <person name="Lavrijsen P."/>
            <person name="Sunseri F."/>
            <person name="Falavigna A."/>
            <person name="Ye Y."/>
            <person name="Leebens-Mack J.H."/>
            <person name="Chen G."/>
        </authorList>
    </citation>
    <scope>NUCLEOTIDE SEQUENCE [LARGE SCALE GENOMIC DNA]</scope>
    <source>
        <strain evidence="2">cv. DH0086</strain>
    </source>
</reference>
<proteinExistence type="predicted"/>
<organism evidence="1 2">
    <name type="scientific">Asparagus officinalis</name>
    <name type="common">Garden asparagus</name>
    <dbReference type="NCBI Taxonomy" id="4686"/>
    <lineage>
        <taxon>Eukaryota</taxon>
        <taxon>Viridiplantae</taxon>
        <taxon>Streptophyta</taxon>
        <taxon>Embryophyta</taxon>
        <taxon>Tracheophyta</taxon>
        <taxon>Spermatophyta</taxon>
        <taxon>Magnoliopsida</taxon>
        <taxon>Liliopsida</taxon>
        <taxon>Asparagales</taxon>
        <taxon>Asparagaceae</taxon>
        <taxon>Asparagoideae</taxon>
        <taxon>Asparagus</taxon>
    </lineage>
</organism>
<evidence type="ECO:0000313" key="1">
    <source>
        <dbReference type="EMBL" id="ONK58071.1"/>
    </source>
</evidence>
<dbReference type="SUPFAM" id="SSF53098">
    <property type="entry name" value="Ribonuclease H-like"/>
    <property type="match status" value="1"/>
</dbReference>
<dbReference type="AlphaFoldDB" id="A0A5P1E610"/>
<evidence type="ECO:0000313" key="2">
    <source>
        <dbReference type="Proteomes" id="UP000243459"/>
    </source>
</evidence>
<accession>A0A5P1E610</accession>
<dbReference type="PANTHER" id="PTHR32166:SF24">
    <property type="entry name" value="F16P17.2 PROTEIN"/>
    <property type="match status" value="1"/>
</dbReference>
<dbReference type="InterPro" id="IPR012337">
    <property type="entry name" value="RNaseH-like_sf"/>
</dbReference>